<reference evidence="1" key="1">
    <citation type="submission" date="2014-09" db="EMBL/GenBank/DDBJ databases">
        <authorList>
            <person name="Magalhaes I.L.F."/>
            <person name="Oliveira U."/>
            <person name="Santos F.R."/>
            <person name="Vidigal T.H.D.A."/>
            <person name="Brescovit A.D."/>
            <person name="Santos A.J."/>
        </authorList>
    </citation>
    <scope>NUCLEOTIDE SEQUENCE</scope>
    <source>
        <tissue evidence="1">Shoot tissue taken approximately 20 cm above the soil surface</tissue>
    </source>
</reference>
<protein>
    <submittedName>
        <fullName evidence="1">Uncharacterized protein</fullName>
    </submittedName>
</protein>
<proteinExistence type="predicted"/>
<evidence type="ECO:0000313" key="1">
    <source>
        <dbReference type="EMBL" id="JAD21131.1"/>
    </source>
</evidence>
<reference evidence="1" key="2">
    <citation type="journal article" date="2015" name="Data Brief">
        <title>Shoot transcriptome of the giant reed, Arundo donax.</title>
        <authorList>
            <person name="Barrero R.A."/>
            <person name="Guerrero F.D."/>
            <person name="Moolhuijzen P."/>
            <person name="Goolsby J.A."/>
            <person name="Tidwell J."/>
            <person name="Bellgard S.E."/>
            <person name="Bellgard M.I."/>
        </authorList>
    </citation>
    <scope>NUCLEOTIDE SEQUENCE</scope>
    <source>
        <tissue evidence="1">Shoot tissue taken approximately 20 cm above the soil surface</tissue>
    </source>
</reference>
<organism evidence="1">
    <name type="scientific">Arundo donax</name>
    <name type="common">Giant reed</name>
    <name type="synonym">Donax arundinaceus</name>
    <dbReference type="NCBI Taxonomy" id="35708"/>
    <lineage>
        <taxon>Eukaryota</taxon>
        <taxon>Viridiplantae</taxon>
        <taxon>Streptophyta</taxon>
        <taxon>Embryophyta</taxon>
        <taxon>Tracheophyta</taxon>
        <taxon>Spermatophyta</taxon>
        <taxon>Magnoliopsida</taxon>
        <taxon>Liliopsida</taxon>
        <taxon>Poales</taxon>
        <taxon>Poaceae</taxon>
        <taxon>PACMAD clade</taxon>
        <taxon>Arundinoideae</taxon>
        <taxon>Arundineae</taxon>
        <taxon>Arundo</taxon>
    </lineage>
</organism>
<accession>A0A0A8Y588</accession>
<dbReference type="AlphaFoldDB" id="A0A0A8Y588"/>
<dbReference type="EMBL" id="GBRH01276764">
    <property type="protein sequence ID" value="JAD21131.1"/>
    <property type="molecule type" value="Transcribed_RNA"/>
</dbReference>
<name>A0A0A8Y588_ARUDO</name>
<sequence length="21" mass="2426">MELMDGRFMGFCISEANKDQC</sequence>